<proteinExistence type="predicted"/>
<gene>
    <name evidence="1" type="ORF">F5148DRAFT_958704</name>
</gene>
<evidence type="ECO:0000313" key="2">
    <source>
        <dbReference type="Proteomes" id="UP001207468"/>
    </source>
</evidence>
<accession>A0ACC0UKS7</accession>
<sequence length="63" mass="6770">ASSVAIKCVFSKGQLIMSHIHNQLSADTTQALLCLGAWTKAGYVEDANLKYAASQPDTKDDKD</sequence>
<feature type="non-terminal residue" evidence="1">
    <location>
        <position position="1"/>
    </location>
</feature>
<dbReference type="Proteomes" id="UP001207468">
    <property type="component" value="Unassembled WGS sequence"/>
</dbReference>
<comment type="caution">
    <text evidence="1">The sequence shown here is derived from an EMBL/GenBank/DDBJ whole genome shotgun (WGS) entry which is preliminary data.</text>
</comment>
<reference evidence="1" key="1">
    <citation type="submission" date="2021-03" db="EMBL/GenBank/DDBJ databases">
        <title>Evolutionary priming and transition to the ectomycorrhizal habit in an iconic lineage of mushroom-forming fungi: is preadaptation a requirement?</title>
        <authorList>
            <consortium name="DOE Joint Genome Institute"/>
            <person name="Looney B.P."/>
            <person name="Miyauchi S."/>
            <person name="Morin E."/>
            <person name="Drula E."/>
            <person name="Courty P.E."/>
            <person name="Chicoki N."/>
            <person name="Fauchery L."/>
            <person name="Kohler A."/>
            <person name="Kuo A."/>
            <person name="LaButti K."/>
            <person name="Pangilinan J."/>
            <person name="Lipzen A."/>
            <person name="Riley R."/>
            <person name="Andreopoulos W."/>
            <person name="He G."/>
            <person name="Johnson J."/>
            <person name="Barry K.W."/>
            <person name="Grigoriev I.V."/>
            <person name="Nagy L."/>
            <person name="Hibbett D."/>
            <person name="Henrissat B."/>
            <person name="Matheny P.B."/>
            <person name="Labbe J."/>
            <person name="Martin A.F."/>
        </authorList>
    </citation>
    <scope>NUCLEOTIDE SEQUENCE</scope>
    <source>
        <strain evidence="1">BPL698</strain>
    </source>
</reference>
<keyword evidence="2" id="KW-1185">Reference proteome</keyword>
<evidence type="ECO:0000313" key="1">
    <source>
        <dbReference type="EMBL" id="KAI9511659.1"/>
    </source>
</evidence>
<feature type="non-terminal residue" evidence="1">
    <location>
        <position position="63"/>
    </location>
</feature>
<protein>
    <submittedName>
        <fullName evidence="1">Uncharacterized protein</fullName>
    </submittedName>
</protein>
<organism evidence="1 2">
    <name type="scientific">Russula earlei</name>
    <dbReference type="NCBI Taxonomy" id="71964"/>
    <lineage>
        <taxon>Eukaryota</taxon>
        <taxon>Fungi</taxon>
        <taxon>Dikarya</taxon>
        <taxon>Basidiomycota</taxon>
        <taxon>Agaricomycotina</taxon>
        <taxon>Agaricomycetes</taxon>
        <taxon>Russulales</taxon>
        <taxon>Russulaceae</taxon>
        <taxon>Russula</taxon>
    </lineage>
</organism>
<name>A0ACC0UKS7_9AGAM</name>
<dbReference type="EMBL" id="JAGFNK010000019">
    <property type="protein sequence ID" value="KAI9511659.1"/>
    <property type="molecule type" value="Genomic_DNA"/>
</dbReference>